<reference evidence="3" key="1">
    <citation type="journal article" date="2019" name="Int. J. Syst. Evol. Microbiol.">
        <title>The Global Catalogue of Microorganisms (GCM) 10K type strain sequencing project: providing services to taxonomists for standard genome sequencing and annotation.</title>
        <authorList>
            <consortium name="The Broad Institute Genomics Platform"/>
            <consortium name="The Broad Institute Genome Sequencing Center for Infectious Disease"/>
            <person name="Wu L."/>
            <person name="Ma J."/>
        </authorList>
    </citation>
    <scope>NUCLEOTIDE SEQUENCE [LARGE SCALE GENOMIC DNA]</scope>
    <source>
        <strain evidence="3">CGMCC 1.13574</strain>
    </source>
</reference>
<keyword evidence="3" id="KW-1185">Reference proteome</keyword>
<accession>A0ABV9NNL3</accession>
<evidence type="ECO:0000313" key="3">
    <source>
        <dbReference type="Proteomes" id="UP001595892"/>
    </source>
</evidence>
<feature type="transmembrane region" description="Helical" evidence="1">
    <location>
        <begin position="73"/>
        <end position="91"/>
    </location>
</feature>
<keyword evidence="1" id="KW-0472">Membrane</keyword>
<proteinExistence type="predicted"/>
<protein>
    <submittedName>
        <fullName evidence="2">Uncharacterized protein</fullName>
    </submittedName>
</protein>
<evidence type="ECO:0000256" key="1">
    <source>
        <dbReference type="SAM" id="Phobius"/>
    </source>
</evidence>
<feature type="transmembrane region" description="Helical" evidence="1">
    <location>
        <begin position="30"/>
        <end position="53"/>
    </location>
</feature>
<keyword evidence="1" id="KW-1133">Transmembrane helix</keyword>
<dbReference type="RefSeq" id="WP_377004779.1">
    <property type="nucleotide sequence ID" value="NZ_JBHSGG010000031.1"/>
</dbReference>
<comment type="caution">
    <text evidence="2">The sequence shown here is derived from an EMBL/GenBank/DDBJ whole genome shotgun (WGS) entry which is preliminary data.</text>
</comment>
<organism evidence="2 3">
    <name type="scientific">Coralloluteibacterium thermophilum</name>
    <dbReference type="NCBI Taxonomy" id="2707049"/>
    <lineage>
        <taxon>Bacteria</taxon>
        <taxon>Pseudomonadati</taxon>
        <taxon>Pseudomonadota</taxon>
        <taxon>Gammaproteobacteria</taxon>
        <taxon>Lysobacterales</taxon>
        <taxon>Lysobacteraceae</taxon>
        <taxon>Coralloluteibacterium</taxon>
    </lineage>
</organism>
<dbReference type="EMBL" id="JBHSGG010000031">
    <property type="protein sequence ID" value="MFC4728738.1"/>
    <property type="molecule type" value="Genomic_DNA"/>
</dbReference>
<sequence length="130" mass="12832">MPEPDGSDPAAAGPAARAAGLLRRNPGRAALVLACLALVVAAALAAAVVATIAVPGDGGHASAVIGPVVKGGLVVLALDALAILVLAILALHRGRQRVPAAVALAALAGTAWLLFRFPISLPFPHRIVPS</sequence>
<name>A0ABV9NNL3_9GAMM</name>
<keyword evidence="1" id="KW-0812">Transmembrane</keyword>
<dbReference type="Proteomes" id="UP001595892">
    <property type="component" value="Unassembled WGS sequence"/>
</dbReference>
<evidence type="ECO:0000313" key="2">
    <source>
        <dbReference type="EMBL" id="MFC4728738.1"/>
    </source>
</evidence>
<feature type="transmembrane region" description="Helical" evidence="1">
    <location>
        <begin position="98"/>
        <end position="115"/>
    </location>
</feature>
<gene>
    <name evidence="2" type="ORF">ACFO3Q_11210</name>
</gene>